<keyword evidence="6" id="KW-0966">Cell projection</keyword>
<dbReference type="NCBIfam" id="TIGR00205">
    <property type="entry name" value="fliE"/>
    <property type="match status" value="1"/>
</dbReference>
<sequence>MIDSVNKIGSEIIKNKVKVNEKESSISFGTYLENALDNVNRLQIEADSYRKLLATGQVNNIHEAMIATEKANIALQFTISVRNKIMDAYREIMRMQI</sequence>
<dbReference type="PRINTS" id="PR01006">
    <property type="entry name" value="FLGHOOKFLIE"/>
</dbReference>
<dbReference type="GO" id="GO:0071973">
    <property type="term" value="P:bacterial-type flagellum-dependent cell motility"/>
    <property type="evidence" value="ECO:0007669"/>
    <property type="project" value="InterPro"/>
</dbReference>
<dbReference type="Pfam" id="PF02049">
    <property type="entry name" value="FliE"/>
    <property type="match status" value="1"/>
</dbReference>
<comment type="subcellular location">
    <subcellularLocation>
        <location evidence="1 4">Bacterial flagellum basal body</location>
    </subcellularLocation>
</comment>
<comment type="caution">
    <text evidence="6">The sequence shown here is derived from an EMBL/GenBank/DDBJ whole genome shotgun (WGS) entry which is preliminary data.</text>
</comment>
<keyword evidence="6" id="KW-0282">Flagellum</keyword>
<dbReference type="HAMAP" id="MF_00724">
    <property type="entry name" value="FliE"/>
    <property type="match status" value="1"/>
</dbReference>
<gene>
    <name evidence="4" type="primary">fliE</name>
    <name evidence="6" type="ORF">BET03_00945</name>
</gene>
<dbReference type="RefSeq" id="WP_120166313.1">
    <property type="nucleotide sequence ID" value="NZ_MCIB01000001.1"/>
</dbReference>
<dbReference type="OrthoDB" id="9812413at2"/>
<dbReference type="GO" id="GO:0003774">
    <property type="term" value="F:cytoskeletal motor activity"/>
    <property type="evidence" value="ECO:0007669"/>
    <property type="project" value="InterPro"/>
</dbReference>
<dbReference type="PANTHER" id="PTHR34653">
    <property type="match status" value="1"/>
</dbReference>
<evidence type="ECO:0000313" key="6">
    <source>
        <dbReference type="EMBL" id="RKD34431.1"/>
    </source>
</evidence>
<dbReference type="Proteomes" id="UP000284177">
    <property type="component" value="Unassembled WGS sequence"/>
</dbReference>
<evidence type="ECO:0000256" key="1">
    <source>
        <dbReference type="ARBA" id="ARBA00004117"/>
    </source>
</evidence>
<evidence type="ECO:0000256" key="2">
    <source>
        <dbReference type="ARBA" id="ARBA00009272"/>
    </source>
</evidence>
<keyword evidence="7" id="KW-1185">Reference proteome</keyword>
<name>A0A419TAD2_9FIRM</name>
<organism evidence="6 7">
    <name type="scientific">Thermohalobacter berrensis</name>
    <dbReference type="NCBI Taxonomy" id="99594"/>
    <lineage>
        <taxon>Bacteria</taxon>
        <taxon>Bacillati</taxon>
        <taxon>Bacillota</taxon>
        <taxon>Tissierellia</taxon>
        <taxon>Tissierellales</taxon>
        <taxon>Thermohalobacteraceae</taxon>
        <taxon>Thermohalobacter</taxon>
    </lineage>
</organism>
<dbReference type="AlphaFoldDB" id="A0A419TAD2"/>
<dbReference type="GO" id="GO:0009425">
    <property type="term" value="C:bacterial-type flagellum basal body"/>
    <property type="evidence" value="ECO:0007669"/>
    <property type="project" value="UniProtKB-SubCell"/>
</dbReference>
<dbReference type="EMBL" id="MCIB01000001">
    <property type="protein sequence ID" value="RKD34431.1"/>
    <property type="molecule type" value="Genomic_DNA"/>
</dbReference>
<protein>
    <recommendedName>
        <fullName evidence="4 5">Flagellar hook-basal body complex protein FliE</fullName>
    </recommendedName>
</protein>
<evidence type="ECO:0000313" key="7">
    <source>
        <dbReference type="Proteomes" id="UP000284177"/>
    </source>
</evidence>
<keyword evidence="6" id="KW-0969">Cilium</keyword>
<reference evidence="6 7" key="1">
    <citation type="submission" date="2016-08" db="EMBL/GenBank/DDBJ databases">
        <title>Novel Firmicutes and Novel Genomes.</title>
        <authorList>
            <person name="Poppleton D.I."/>
            <person name="Gribaldo S."/>
        </authorList>
    </citation>
    <scope>NUCLEOTIDE SEQUENCE [LARGE SCALE GENOMIC DNA]</scope>
    <source>
        <strain evidence="6 7">CTT3</strain>
    </source>
</reference>
<comment type="similarity">
    <text evidence="2 4">Belongs to the FliE family.</text>
</comment>
<accession>A0A419TAD2</accession>
<dbReference type="InterPro" id="IPR001624">
    <property type="entry name" value="FliE"/>
</dbReference>
<dbReference type="PANTHER" id="PTHR34653:SF1">
    <property type="entry name" value="FLAGELLAR HOOK-BASAL BODY COMPLEX PROTEIN FLIE"/>
    <property type="match status" value="1"/>
</dbReference>
<evidence type="ECO:0000256" key="5">
    <source>
        <dbReference type="NCBIfam" id="TIGR00205"/>
    </source>
</evidence>
<keyword evidence="3 4" id="KW-0975">Bacterial flagellum</keyword>
<dbReference type="GO" id="GO:0005198">
    <property type="term" value="F:structural molecule activity"/>
    <property type="evidence" value="ECO:0007669"/>
    <property type="project" value="UniProtKB-UniRule"/>
</dbReference>
<evidence type="ECO:0000256" key="4">
    <source>
        <dbReference type="HAMAP-Rule" id="MF_00724"/>
    </source>
</evidence>
<proteinExistence type="inferred from homology"/>
<evidence type="ECO:0000256" key="3">
    <source>
        <dbReference type="ARBA" id="ARBA00023143"/>
    </source>
</evidence>